<dbReference type="EMBL" id="CP017815">
    <property type="protein sequence ID" value="APA07167.1"/>
    <property type="molecule type" value="Genomic_DNA"/>
</dbReference>
<dbReference type="VEuPathDB" id="FungiDB:sscle_02g019370"/>
<reference evidence="3" key="1">
    <citation type="journal article" date="2017" name="Genome Biol. Evol.">
        <title>The complete genome sequence of the phytopathogenic fungus Sclerotinia sclerotiorum reveals insights into the genome architecture of broad host range pathogens.</title>
        <authorList>
            <person name="Derbyshire M."/>
            <person name="Denton-Giles M."/>
            <person name="Hegedus D."/>
            <person name="Seifbarghy S."/>
            <person name="Rollins J."/>
            <person name="van Kan J."/>
            <person name="Seidl M.F."/>
            <person name="Faino L."/>
            <person name="Mbengue M."/>
            <person name="Navaud O."/>
            <person name="Raffaele S."/>
            <person name="Hammond-Kosack K."/>
            <person name="Heard S."/>
            <person name="Oliver R."/>
        </authorList>
    </citation>
    <scope>NUCLEOTIDE SEQUENCE [LARGE SCALE GENOMIC DNA]</scope>
    <source>
        <strain evidence="3">ATCC 18683 / 1980 / Ss-1</strain>
    </source>
</reference>
<dbReference type="RefSeq" id="XP_001594307.1">
    <property type="nucleotide sequence ID" value="XM_001594257.1"/>
</dbReference>
<feature type="domain" description="DUF7924" evidence="1">
    <location>
        <begin position="2"/>
        <end position="152"/>
    </location>
</feature>
<evidence type="ECO:0000313" key="2">
    <source>
        <dbReference type="EMBL" id="APA07167.1"/>
    </source>
</evidence>
<dbReference type="OrthoDB" id="5426775at2759"/>
<gene>
    <name evidence="2" type="ORF">sscle_02g019370</name>
</gene>
<dbReference type="Pfam" id="PF25545">
    <property type="entry name" value="DUF7924"/>
    <property type="match status" value="1"/>
</dbReference>
<dbReference type="InterPro" id="IPR057684">
    <property type="entry name" value="DUF7924"/>
</dbReference>
<dbReference type="OMA" id="CFENSAP"/>
<evidence type="ECO:0000313" key="3">
    <source>
        <dbReference type="Proteomes" id="UP000177798"/>
    </source>
</evidence>
<dbReference type="PANTHER" id="PTHR42470:SF1">
    <property type="entry name" value="VAST DOMAIN-CONTAINING PROTEIN"/>
    <property type="match status" value="1"/>
</dbReference>
<evidence type="ECO:0000259" key="1">
    <source>
        <dbReference type="Pfam" id="PF25545"/>
    </source>
</evidence>
<protein>
    <recommendedName>
        <fullName evidence="1">DUF7924 domain-containing protein</fullName>
    </recommendedName>
</protein>
<accession>A0A1D9PWU9</accession>
<sequence>MLYGYSQTNAFPQQQTHLSFFKDGITVNSQNLICPFFVVEFKVDGPSGGGSMWMATNQCLGGSASCVNIAERLSRQFKNKKVRASDSAAFSIAMNGMEARLFITWKHDELKYYMRKVRSFLLQDPEHYAKFLKYVLNIIHWGMGERLKGIQNSLDTFLEEER</sequence>
<dbReference type="Proteomes" id="UP000177798">
    <property type="component" value="Chromosome 2"/>
</dbReference>
<name>A0A1D9PWU9_SCLS1</name>
<organism evidence="2 3">
    <name type="scientific">Sclerotinia sclerotiorum (strain ATCC 18683 / 1980 / Ss-1)</name>
    <name type="common">White mold</name>
    <name type="synonym">Whetzelinia sclerotiorum</name>
    <dbReference type="NCBI Taxonomy" id="665079"/>
    <lineage>
        <taxon>Eukaryota</taxon>
        <taxon>Fungi</taxon>
        <taxon>Dikarya</taxon>
        <taxon>Ascomycota</taxon>
        <taxon>Pezizomycotina</taxon>
        <taxon>Leotiomycetes</taxon>
        <taxon>Helotiales</taxon>
        <taxon>Sclerotiniaceae</taxon>
        <taxon>Sclerotinia</taxon>
    </lineage>
</organism>
<dbReference type="KEGG" id="ssl:SS1G_04114"/>
<dbReference type="AlphaFoldDB" id="A0A1D9PWU9"/>
<proteinExistence type="predicted"/>
<dbReference type="PANTHER" id="PTHR42470">
    <property type="entry name" value="VAST DOMAIN-CONTAINING PROTEIN"/>
    <property type="match status" value="1"/>
</dbReference>